<name>D1B8S8_THEAS</name>
<dbReference type="HOGENOM" id="CLU_3297832_0_0_0"/>
<dbReference type="KEGG" id="tai:Taci_0445"/>
<evidence type="ECO:0000313" key="1">
    <source>
        <dbReference type="EMBL" id="ACZ18681.1"/>
    </source>
</evidence>
<reference evidence="1 2" key="1">
    <citation type="journal article" date="2009" name="Stand. Genomic Sci.">
        <title>Complete genome sequence of Thermanaerovibrio acidaminovorans type strain (Su883).</title>
        <authorList>
            <person name="Chovatia M."/>
            <person name="Sikorski J."/>
            <person name="Schroder M."/>
            <person name="Lapidus A."/>
            <person name="Nolan M."/>
            <person name="Tice H."/>
            <person name="Glavina Del Rio T."/>
            <person name="Copeland A."/>
            <person name="Cheng J.F."/>
            <person name="Lucas S."/>
            <person name="Chen F."/>
            <person name="Bruce D."/>
            <person name="Goodwin L."/>
            <person name="Pitluck S."/>
            <person name="Ivanova N."/>
            <person name="Mavromatis K."/>
            <person name="Ovchinnikova G."/>
            <person name="Pati A."/>
            <person name="Chen A."/>
            <person name="Palaniappan K."/>
            <person name="Land M."/>
            <person name="Hauser L."/>
            <person name="Chang Y.J."/>
            <person name="Jeffries C.D."/>
            <person name="Chain P."/>
            <person name="Saunders E."/>
            <person name="Detter J.C."/>
            <person name="Brettin T."/>
            <person name="Rohde M."/>
            <person name="Goker M."/>
            <person name="Spring S."/>
            <person name="Bristow J."/>
            <person name="Markowitz V."/>
            <person name="Hugenholtz P."/>
            <person name="Kyrpides N.C."/>
            <person name="Klenk H.P."/>
            <person name="Eisen J.A."/>
        </authorList>
    </citation>
    <scope>NUCLEOTIDE SEQUENCE [LARGE SCALE GENOMIC DNA]</scope>
    <source>
        <strain evidence="2">ATCC 49978 / DSM 6589 / Su883</strain>
    </source>
</reference>
<dbReference type="AlphaFoldDB" id="D1B8S8"/>
<proteinExistence type="predicted"/>
<organism evidence="1 2">
    <name type="scientific">Thermanaerovibrio acidaminovorans (strain ATCC 49978 / DSM 6589 / Su883)</name>
    <name type="common">Selenomonas acidaminovorans</name>
    <dbReference type="NCBI Taxonomy" id="525903"/>
    <lineage>
        <taxon>Bacteria</taxon>
        <taxon>Thermotogati</taxon>
        <taxon>Synergistota</taxon>
        <taxon>Synergistia</taxon>
        <taxon>Synergistales</taxon>
        <taxon>Synergistaceae</taxon>
        <taxon>Thermanaerovibrio</taxon>
    </lineage>
</organism>
<accession>D1B8S8</accession>
<dbReference type="EnsemblBacteria" id="ACZ18681">
    <property type="protein sequence ID" value="ACZ18681"/>
    <property type="gene ID" value="Taci_0445"/>
</dbReference>
<gene>
    <name evidence="1" type="ordered locus">Taci_0445</name>
</gene>
<dbReference type="STRING" id="525903.Taci_0445"/>
<protein>
    <submittedName>
        <fullName evidence="1">Uncharacterized protein</fullName>
    </submittedName>
</protein>
<keyword evidence="2" id="KW-1185">Reference proteome</keyword>
<dbReference type="EMBL" id="CP001818">
    <property type="protein sequence ID" value="ACZ18681.1"/>
    <property type="molecule type" value="Genomic_DNA"/>
</dbReference>
<evidence type="ECO:0000313" key="2">
    <source>
        <dbReference type="Proteomes" id="UP000002030"/>
    </source>
</evidence>
<dbReference type="RefSeq" id="WP_012869197.1">
    <property type="nucleotide sequence ID" value="NC_013522.1"/>
</dbReference>
<dbReference type="Proteomes" id="UP000002030">
    <property type="component" value="Chromosome"/>
</dbReference>
<sequence>MDLDRLKRKPFGADGSLEANGTFDIDFQMGGAMRRPGGSS</sequence>